<evidence type="ECO:0000313" key="4">
    <source>
        <dbReference type="EMBL" id="ROR66987.1"/>
    </source>
</evidence>
<accession>A0A3N2AVE3</accession>
<evidence type="ECO:0000259" key="3">
    <source>
        <dbReference type="Pfam" id="PF22725"/>
    </source>
</evidence>
<dbReference type="SUPFAM" id="SSF55347">
    <property type="entry name" value="Glyceraldehyde-3-phosphate dehydrogenase-like, C-terminal domain"/>
    <property type="match status" value="1"/>
</dbReference>
<dbReference type="GO" id="GO:0000166">
    <property type="term" value="F:nucleotide binding"/>
    <property type="evidence" value="ECO:0007669"/>
    <property type="project" value="InterPro"/>
</dbReference>
<dbReference type="PANTHER" id="PTHR43708:SF8">
    <property type="entry name" value="OXIDOREDUCTASE"/>
    <property type="match status" value="1"/>
</dbReference>
<dbReference type="AlphaFoldDB" id="A0A3N2AVE3"/>
<dbReference type="RefSeq" id="WP_123697906.1">
    <property type="nucleotide sequence ID" value="NZ_RKHJ01000001.1"/>
</dbReference>
<dbReference type="Gene3D" id="3.40.50.720">
    <property type="entry name" value="NAD(P)-binding Rossmann-like Domain"/>
    <property type="match status" value="1"/>
</dbReference>
<keyword evidence="5" id="KW-1185">Reference proteome</keyword>
<sequence length="416" mass="45103">MAQRSVLGVGIIGAGFIGEFHVRSWTGVRDADVVAVASRTRESASRLATIAEEIGVGTDVTAHDDVRALVRDDRVDAVWVLTPNDSRLEVIRAIVEEVQGGAALTGIAIEKPLGRTVAEAREILQLVESAGLLHAYLENQVYSPAITRAHELVWRRGASEAGTPYLARCAEEHSGPHKAWFWDGAKQGGGVLSDMMCHSVEAGRYLLTPPGVDPADWLTPVSVTASIQSLKWGRPAYAEQLLELYPGAPDYRERPSEDYARAAWEFVNGDGETVIAEGTTSWSYVGAGLRLSFELLGPEYSMQSDTSSTESKVFLSRAIGQGVGEDMLEKQNAEQGLMPVVADEAATYGYTGENRHVAACFLRGEQPMESLRNGVAVAELLMAAYQSAQTGQTVRWPVDLTDFVPDVAQGTWNPRR</sequence>
<dbReference type="PANTHER" id="PTHR43708">
    <property type="entry name" value="CONSERVED EXPRESSED OXIDOREDUCTASE (EUROFUNG)"/>
    <property type="match status" value="1"/>
</dbReference>
<keyword evidence="1" id="KW-0520">NAD</keyword>
<organism evidence="4 5">
    <name type="scientific">Agrococcus jenensis</name>
    <dbReference type="NCBI Taxonomy" id="46353"/>
    <lineage>
        <taxon>Bacteria</taxon>
        <taxon>Bacillati</taxon>
        <taxon>Actinomycetota</taxon>
        <taxon>Actinomycetes</taxon>
        <taxon>Micrococcales</taxon>
        <taxon>Microbacteriaceae</taxon>
        <taxon>Agrococcus</taxon>
    </lineage>
</organism>
<dbReference type="InterPro" id="IPR051317">
    <property type="entry name" value="Gfo/Idh/MocA_oxidoreduct"/>
</dbReference>
<feature type="domain" description="Gfo/Idh/MocA-like oxidoreductase N-terminal" evidence="2">
    <location>
        <begin position="8"/>
        <end position="132"/>
    </location>
</feature>
<reference evidence="4 5" key="1">
    <citation type="submission" date="2018-11" db="EMBL/GenBank/DDBJ databases">
        <title>Sequencing the genomes of 1000 actinobacteria strains.</title>
        <authorList>
            <person name="Klenk H.-P."/>
        </authorList>
    </citation>
    <scope>NUCLEOTIDE SEQUENCE [LARGE SCALE GENOMIC DNA]</scope>
    <source>
        <strain evidence="4 5">DSM 9580</strain>
    </source>
</reference>
<protein>
    <submittedName>
        <fullName evidence="4">Putative dehydrogenase</fullName>
    </submittedName>
</protein>
<evidence type="ECO:0000313" key="5">
    <source>
        <dbReference type="Proteomes" id="UP000275456"/>
    </source>
</evidence>
<dbReference type="Pfam" id="PF22725">
    <property type="entry name" value="GFO_IDH_MocA_C3"/>
    <property type="match status" value="1"/>
</dbReference>
<gene>
    <name evidence="4" type="ORF">EDD26_2384</name>
</gene>
<name>A0A3N2AVE3_9MICO</name>
<dbReference type="InterPro" id="IPR055170">
    <property type="entry name" value="GFO_IDH_MocA-like_dom"/>
</dbReference>
<dbReference type="Proteomes" id="UP000275456">
    <property type="component" value="Unassembled WGS sequence"/>
</dbReference>
<evidence type="ECO:0000256" key="1">
    <source>
        <dbReference type="ARBA" id="ARBA00023027"/>
    </source>
</evidence>
<dbReference type="EMBL" id="RKHJ01000001">
    <property type="protein sequence ID" value="ROR66987.1"/>
    <property type="molecule type" value="Genomic_DNA"/>
</dbReference>
<dbReference type="InterPro" id="IPR000683">
    <property type="entry name" value="Gfo/Idh/MocA-like_OxRdtase_N"/>
</dbReference>
<dbReference type="SUPFAM" id="SSF51735">
    <property type="entry name" value="NAD(P)-binding Rossmann-fold domains"/>
    <property type="match status" value="1"/>
</dbReference>
<comment type="caution">
    <text evidence="4">The sequence shown here is derived from an EMBL/GenBank/DDBJ whole genome shotgun (WGS) entry which is preliminary data.</text>
</comment>
<dbReference type="InterPro" id="IPR036291">
    <property type="entry name" value="NAD(P)-bd_dom_sf"/>
</dbReference>
<dbReference type="OrthoDB" id="9815825at2"/>
<dbReference type="Gene3D" id="3.30.360.10">
    <property type="entry name" value="Dihydrodipicolinate Reductase, domain 2"/>
    <property type="match status" value="1"/>
</dbReference>
<evidence type="ECO:0000259" key="2">
    <source>
        <dbReference type="Pfam" id="PF01408"/>
    </source>
</evidence>
<feature type="domain" description="GFO/IDH/MocA-like oxidoreductase" evidence="3">
    <location>
        <begin position="160"/>
        <end position="297"/>
    </location>
</feature>
<dbReference type="Pfam" id="PF01408">
    <property type="entry name" value="GFO_IDH_MocA"/>
    <property type="match status" value="1"/>
</dbReference>
<proteinExistence type="predicted"/>